<dbReference type="EMBL" id="LR796176">
    <property type="protein sequence ID" value="CAB4124018.1"/>
    <property type="molecule type" value="Genomic_DNA"/>
</dbReference>
<gene>
    <name evidence="5" type="ORF">UFOVP220_119</name>
    <name evidence="3" type="ORF">UFOVP26_107</name>
    <name evidence="4" type="ORF">UFOVP44_128</name>
</gene>
<keyword evidence="2" id="KW-0812">Transmembrane</keyword>
<feature type="region of interest" description="Disordered" evidence="1">
    <location>
        <begin position="83"/>
        <end position="102"/>
    </location>
</feature>
<feature type="compositionally biased region" description="Low complexity" evidence="1">
    <location>
        <begin position="83"/>
        <end position="93"/>
    </location>
</feature>
<evidence type="ECO:0008006" key="6">
    <source>
        <dbReference type="Google" id="ProtNLM"/>
    </source>
</evidence>
<evidence type="ECO:0000313" key="5">
    <source>
        <dbReference type="EMBL" id="CAB5219669.1"/>
    </source>
</evidence>
<dbReference type="EMBL" id="LR796152">
    <property type="protein sequence ID" value="CAB4122171.1"/>
    <property type="molecule type" value="Genomic_DNA"/>
</dbReference>
<name>A0A6J7WNR3_9CAUD</name>
<evidence type="ECO:0000313" key="3">
    <source>
        <dbReference type="EMBL" id="CAB4122171.1"/>
    </source>
</evidence>
<evidence type="ECO:0000256" key="1">
    <source>
        <dbReference type="SAM" id="MobiDB-lite"/>
    </source>
</evidence>
<accession>A0A6J7WNR3</accession>
<keyword evidence="2" id="KW-0472">Membrane</keyword>
<feature type="transmembrane region" description="Helical" evidence="2">
    <location>
        <begin position="28"/>
        <end position="47"/>
    </location>
</feature>
<sequence>MNKLLAALSVYRKGSVVANPAAWKSGQITASIVAGLLGALVALAKTFGYELPLSDDQILTIGGSIVAIAGLFLNTTATIVSSDKVGVSSSDTSNPVSPITGH</sequence>
<evidence type="ECO:0000256" key="2">
    <source>
        <dbReference type="SAM" id="Phobius"/>
    </source>
</evidence>
<reference evidence="5" key="1">
    <citation type="submission" date="2020-05" db="EMBL/GenBank/DDBJ databases">
        <authorList>
            <person name="Chiriac C."/>
            <person name="Salcher M."/>
            <person name="Ghai R."/>
            <person name="Kavagutti S V."/>
        </authorList>
    </citation>
    <scope>NUCLEOTIDE SEQUENCE</scope>
</reference>
<feature type="transmembrane region" description="Helical" evidence="2">
    <location>
        <begin position="59"/>
        <end position="80"/>
    </location>
</feature>
<protein>
    <recommendedName>
        <fullName evidence="6">Holin</fullName>
    </recommendedName>
</protein>
<evidence type="ECO:0000313" key="4">
    <source>
        <dbReference type="EMBL" id="CAB4124018.1"/>
    </source>
</evidence>
<dbReference type="EMBL" id="LR798268">
    <property type="protein sequence ID" value="CAB5219669.1"/>
    <property type="molecule type" value="Genomic_DNA"/>
</dbReference>
<keyword evidence="2" id="KW-1133">Transmembrane helix</keyword>
<proteinExistence type="predicted"/>
<organism evidence="5">
    <name type="scientific">uncultured Caudovirales phage</name>
    <dbReference type="NCBI Taxonomy" id="2100421"/>
    <lineage>
        <taxon>Viruses</taxon>
        <taxon>Duplodnaviria</taxon>
        <taxon>Heunggongvirae</taxon>
        <taxon>Uroviricota</taxon>
        <taxon>Caudoviricetes</taxon>
        <taxon>Peduoviridae</taxon>
        <taxon>Maltschvirus</taxon>
        <taxon>Maltschvirus maltsch</taxon>
    </lineage>
</organism>